<protein>
    <submittedName>
        <fullName evidence="1">Uncharacterized protein</fullName>
    </submittedName>
</protein>
<keyword evidence="2" id="KW-1185">Reference proteome</keyword>
<dbReference type="AlphaFoldDB" id="A0ABC8JK55"/>
<evidence type="ECO:0000313" key="2">
    <source>
        <dbReference type="Proteomes" id="UP001642260"/>
    </source>
</evidence>
<reference evidence="1 2" key="1">
    <citation type="submission" date="2022-03" db="EMBL/GenBank/DDBJ databases">
        <authorList>
            <person name="Macdonald S."/>
            <person name="Ahmed S."/>
            <person name="Newling K."/>
        </authorList>
    </citation>
    <scope>NUCLEOTIDE SEQUENCE [LARGE SCALE GENOMIC DNA]</scope>
</reference>
<name>A0ABC8JK55_ERUVS</name>
<proteinExistence type="predicted"/>
<evidence type="ECO:0000313" key="1">
    <source>
        <dbReference type="EMBL" id="CAH8331001.1"/>
    </source>
</evidence>
<sequence>MPIAKPHLERVQVVLEPYTKNARHGFKKLAESTKVYHQHVCIDYDSCYLFEFNINKLALLKTKAQAMLKNNEITKPVATMDLAWVRSPFCTSNRPQF</sequence>
<organism evidence="1 2">
    <name type="scientific">Eruca vesicaria subsp. sativa</name>
    <name type="common">Garden rocket</name>
    <name type="synonym">Eruca sativa</name>
    <dbReference type="NCBI Taxonomy" id="29727"/>
    <lineage>
        <taxon>Eukaryota</taxon>
        <taxon>Viridiplantae</taxon>
        <taxon>Streptophyta</taxon>
        <taxon>Embryophyta</taxon>
        <taxon>Tracheophyta</taxon>
        <taxon>Spermatophyta</taxon>
        <taxon>Magnoliopsida</taxon>
        <taxon>eudicotyledons</taxon>
        <taxon>Gunneridae</taxon>
        <taxon>Pentapetalae</taxon>
        <taxon>rosids</taxon>
        <taxon>malvids</taxon>
        <taxon>Brassicales</taxon>
        <taxon>Brassicaceae</taxon>
        <taxon>Brassiceae</taxon>
        <taxon>Eruca</taxon>
    </lineage>
</organism>
<accession>A0ABC8JK55</accession>
<dbReference type="EMBL" id="CAKOAT010116266">
    <property type="protein sequence ID" value="CAH8331001.1"/>
    <property type="molecule type" value="Genomic_DNA"/>
</dbReference>
<comment type="caution">
    <text evidence="1">The sequence shown here is derived from an EMBL/GenBank/DDBJ whole genome shotgun (WGS) entry which is preliminary data.</text>
</comment>
<gene>
    <name evidence="1" type="ORF">ERUC_LOCUS12258</name>
</gene>
<dbReference type="Proteomes" id="UP001642260">
    <property type="component" value="Unassembled WGS sequence"/>
</dbReference>